<feature type="domain" description="PIPK" evidence="5">
    <location>
        <begin position="548"/>
        <end position="912"/>
    </location>
</feature>
<dbReference type="Gene3D" id="3.30.810.10">
    <property type="entry name" value="2-Layer Sandwich"/>
    <property type="match status" value="1"/>
</dbReference>
<dbReference type="GO" id="GO:0016308">
    <property type="term" value="F:1-phosphatidylinositol-4-phosphate 5-kinase activity"/>
    <property type="evidence" value="ECO:0007669"/>
    <property type="project" value="TreeGrafter"/>
</dbReference>
<sequence length="913" mass="104672">MRVPVCGVRRENLLPKLPTEYFRLLNETIECSFEEAQSIYNKFRALAPTGRLTLCNFQECLGLFGTIGRLLAERMFRAFDLNNDDYLDYVEFSSSLLVMTRGTEDKKLALSYRIIHPNPQNLPNSIIGSLELSGMDSKSVDPLSKRLETGNAKVPNEEKSREADEASQSNEAENQSSEEVKSKERSQLSSSSLGFIRMTTQSILNTTKILSSITDMGPEKGRQEDECEEEGIQFGEFVDFVNDIALTKALLVCREPQYYTNDQILKIFQKYASVSKEGIKRLTQSDYIDAVCESSEFLEFLGISLSQYAMETVSSSYKGVNMFMQRINASKFGYINRTKMKRKNVYKWMNNVEAKRGLSVHFGHESWNNVVNMMIGLSIAARYVYSQQELELREDDYSIKLCFDITENIQGLNVNMYVRTPLYPSLRFNSLTEYYKHTPKNRRLNRTYANENKAESKSESRPDSDEPNGVEGKSESGKNERLERKDRSNSWEGKQGIRLTIEQGRFPDSSHNPEIDPFNKEKTLSNISIFNLEDGRENNQANGEREGAGEENREISSSSLVILSNMSNSNLLTSDVDFRFSRFYKDNLNDIGMQQGGRPLNDLVKSRVIFKEYAPMVFRQIRKLSGISEKDYTDSVSPEQIVGSMVLGNLSTMSELVSEGKSGALFYYTINGKLILKTITKTCAKLVKRWLPSYYAHLKESPNSILTRFYGLFSITNMPTNWAHAGSNAPPTGKKKTYFVVMNNVFYSQVSIHRRFDLKGSWVGRTLHPSELKDPTVALKDVDFDKAGENLLLGPKTERFVETLKKDVEFLRDSNLLDYSLLLGVHYRDQSRDQVNWDEDPEPRPGDQHRIMATDRSRIYYMGIVDLLTPWDFVKRVEHAWRVLQTRDHHGVSCVNPDFYCKRFIKFISDHLK</sequence>
<protein>
    <submittedName>
        <fullName evidence="6">1-phosphatidylinositol-4-phosphate 5-kinase</fullName>
    </submittedName>
</protein>
<proteinExistence type="predicted"/>
<evidence type="ECO:0000256" key="2">
    <source>
        <dbReference type="PROSITE-ProRule" id="PRU00781"/>
    </source>
</evidence>
<dbReference type="GO" id="GO:0005886">
    <property type="term" value="C:plasma membrane"/>
    <property type="evidence" value="ECO:0007669"/>
    <property type="project" value="TreeGrafter"/>
</dbReference>
<evidence type="ECO:0000313" key="7">
    <source>
        <dbReference type="Proteomes" id="UP000244811"/>
    </source>
</evidence>
<dbReference type="GO" id="GO:0046854">
    <property type="term" value="P:phosphatidylinositol phosphate biosynthetic process"/>
    <property type="evidence" value="ECO:0007669"/>
    <property type="project" value="TreeGrafter"/>
</dbReference>
<keyword evidence="1" id="KW-0106">Calcium</keyword>
<evidence type="ECO:0000259" key="4">
    <source>
        <dbReference type="PROSITE" id="PS50222"/>
    </source>
</evidence>
<gene>
    <name evidence="6" type="ORF">MACK_001611</name>
</gene>
<evidence type="ECO:0000313" key="6">
    <source>
        <dbReference type="EMBL" id="UKK02255.1"/>
    </source>
</evidence>
<dbReference type="Gene3D" id="1.10.238.10">
    <property type="entry name" value="EF-hand"/>
    <property type="match status" value="1"/>
</dbReference>
<keyword evidence="2" id="KW-0547">Nucleotide-binding</keyword>
<reference evidence="6" key="1">
    <citation type="submission" date="2022-07" db="EMBL/GenBank/DDBJ databases">
        <title>Evaluation of T. orientalis genome assembly methods using nanopore sequencing and analysis of variation between genomes.</title>
        <authorList>
            <person name="Yam J."/>
            <person name="Micallef M.L."/>
            <person name="Liu M."/>
            <person name="Djordjevic S.P."/>
            <person name="Bogema D.R."/>
            <person name="Jenkins C."/>
        </authorList>
    </citation>
    <scope>NUCLEOTIDE SEQUENCE</scope>
    <source>
        <strain evidence="6">Goon Nure</strain>
    </source>
</reference>
<dbReference type="InterPro" id="IPR023610">
    <property type="entry name" value="PInositol-4/5-P-5/4-kinase"/>
</dbReference>
<dbReference type="SUPFAM" id="SSF47473">
    <property type="entry name" value="EF-hand"/>
    <property type="match status" value="1"/>
</dbReference>
<keyword evidence="2" id="KW-0808">Transferase</keyword>
<name>A0A976MD48_THEOR</name>
<dbReference type="Proteomes" id="UP000244811">
    <property type="component" value="Chromosome 2"/>
</dbReference>
<feature type="compositionally biased region" description="Basic and acidic residues" evidence="3">
    <location>
        <begin position="472"/>
        <end position="489"/>
    </location>
</feature>
<evidence type="ECO:0000256" key="1">
    <source>
        <dbReference type="ARBA" id="ARBA00022837"/>
    </source>
</evidence>
<keyword evidence="2" id="KW-0067">ATP-binding</keyword>
<dbReference type="Gene3D" id="3.30.800.10">
    <property type="entry name" value="Phosphatidylinositol Phosphate Kinase II Beta"/>
    <property type="match status" value="1"/>
</dbReference>
<feature type="compositionally biased region" description="Basic and acidic residues" evidence="3">
    <location>
        <begin position="155"/>
        <end position="164"/>
    </location>
</feature>
<accession>A0A976MD48</accession>
<feature type="domain" description="EF-hand" evidence="4">
    <location>
        <begin position="67"/>
        <end position="102"/>
    </location>
</feature>
<dbReference type="PROSITE" id="PS50222">
    <property type="entry name" value="EF_HAND_2"/>
    <property type="match status" value="1"/>
</dbReference>
<dbReference type="PANTHER" id="PTHR23086:SF8">
    <property type="entry name" value="PHOSPHATIDYLINOSITOL 5-PHOSPHATE 4-KINASE, ISOFORM A"/>
    <property type="match status" value="1"/>
</dbReference>
<dbReference type="InterPro" id="IPR027483">
    <property type="entry name" value="PInositol-4-P-4/5-kinase_C_sf"/>
</dbReference>
<keyword evidence="2" id="KW-0418">Kinase</keyword>
<evidence type="ECO:0000259" key="5">
    <source>
        <dbReference type="PROSITE" id="PS51455"/>
    </source>
</evidence>
<dbReference type="AlphaFoldDB" id="A0A976MD48"/>
<dbReference type="InterPro" id="IPR002498">
    <property type="entry name" value="PInositol-4-P-4/5-kinase_core"/>
</dbReference>
<feature type="compositionally biased region" description="Basic and acidic residues" evidence="3">
    <location>
        <begin position="452"/>
        <end position="464"/>
    </location>
</feature>
<feature type="region of interest" description="Disordered" evidence="3">
    <location>
        <begin position="138"/>
        <end position="186"/>
    </location>
</feature>
<dbReference type="CDD" id="cd00139">
    <property type="entry name" value="PIPKc"/>
    <property type="match status" value="1"/>
</dbReference>
<dbReference type="InterPro" id="IPR002048">
    <property type="entry name" value="EF_hand_dom"/>
</dbReference>
<organism evidence="6 7">
    <name type="scientific">Theileria orientalis</name>
    <dbReference type="NCBI Taxonomy" id="68886"/>
    <lineage>
        <taxon>Eukaryota</taxon>
        <taxon>Sar</taxon>
        <taxon>Alveolata</taxon>
        <taxon>Apicomplexa</taxon>
        <taxon>Aconoidasida</taxon>
        <taxon>Piroplasmida</taxon>
        <taxon>Theileriidae</taxon>
        <taxon>Theileria</taxon>
    </lineage>
</organism>
<feature type="region of interest" description="Disordered" evidence="3">
    <location>
        <begin position="442"/>
        <end position="519"/>
    </location>
</feature>
<dbReference type="SUPFAM" id="SSF56104">
    <property type="entry name" value="SAICAR synthase-like"/>
    <property type="match status" value="1"/>
</dbReference>
<dbReference type="Pfam" id="PF01504">
    <property type="entry name" value="PIP5K"/>
    <property type="match status" value="1"/>
</dbReference>
<dbReference type="PROSITE" id="PS00018">
    <property type="entry name" value="EF_HAND_1"/>
    <property type="match status" value="1"/>
</dbReference>
<dbReference type="GO" id="GO:0005524">
    <property type="term" value="F:ATP binding"/>
    <property type="evidence" value="ECO:0007669"/>
    <property type="project" value="UniProtKB-UniRule"/>
</dbReference>
<dbReference type="InterPro" id="IPR027484">
    <property type="entry name" value="PInositol-4-P-5-kinase_N"/>
</dbReference>
<dbReference type="PROSITE" id="PS51455">
    <property type="entry name" value="PIPK"/>
    <property type="match status" value="1"/>
</dbReference>
<dbReference type="PANTHER" id="PTHR23086">
    <property type="entry name" value="PHOSPHATIDYLINOSITOL-4-PHOSPHATE 5-KINASE"/>
    <property type="match status" value="1"/>
</dbReference>
<dbReference type="GO" id="GO:0005509">
    <property type="term" value="F:calcium ion binding"/>
    <property type="evidence" value="ECO:0007669"/>
    <property type="project" value="InterPro"/>
</dbReference>
<dbReference type="SMART" id="SM00330">
    <property type="entry name" value="PIPKc"/>
    <property type="match status" value="1"/>
</dbReference>
<evidence type="ECO:0000256" key="3">
    <source>
        <dbReference type="SAM" id="MobiDB-lite"/>
    </source>
</evidence>
<dbReference type="InterPro" id="IPR011992">
    <property type="entry name" value="EF-hand-dom_pair"/>
</dbReference>
<dbReference type="InterPro" id="IPR018247">
    <property type="entry name" value="EF_Hand_1_Ca_BS"/>
</dbReference>
<feature type="compositionally biased region" description="Low complexity" evidence="3">
    <location>
        <begin position="166"/>
        <end position="177"/>
    </location>
</feature>
<dbReference type="EMBL" id="CP056071">
    <property type="protein sequence ID" value="UKK02255.1"/>
    <property type="molecule type" value="Genomic_DNA"/>
</dbReference>